<dbReference type="PANTHER" id="PTHR30349">
    <property type="entry name" value="PHAGE INTEGRASE-RELATED"/>
    <property type="match status" value="1"/>
</dbReference>
<evidence type="ECO:0000256" key="4">
    <source>
        <dbReference type="ARBA" id="ARBA00023172"/>
    </source>
</evidence>
<dbReference type="EMBL" id="NGUO01000004">
    <property type="protein sequence ID" value="OWS72229.1"/>
    <property type="molecule type" value="Genomic_DNA"/>
</dbReference>
<keyword evidence="2" id="KW-0229">DNA integration</keyword>
<keyword evidence="3" id="KW-0238">DNA-binding</keyword>
<feature type="domain" description="Tyr recombinase" evidence="5">
    <location>
        <begin position="213"/>
        <end position="430"/>
    </location>
</feature>
<protein>
    <recommendedName>
        <fullName evidence="5">Tyr recombinase domain-containing protein</fullName>
    </recommendedName>
</protein>
<organism evidence="6 7">
    <name type="scientific">Polynucleobacter aenigmaticus</name>
    <dbReference type="NCBI Taxonomy" id="1743164"/>
    <lineage>
        <taxon>Bacteria</taxon>
        <taxon>Pseudomonadati</taxon>
        <taxon>Pseudomonadota</taxon>
        <taxon>Betaproteobacteria</taxon>
        <taxon>Burkholderiales</taxon>
        <taxon>Burkholderiaceae</taxon>
        <taxon>Polynucleobacter</taxon>
    </lineage>
</organism>
<dbReference type="OrthoDB" id="102994at2"/>
<dbReference type="AlphaFoldDB" id="A0A254Q090"/>
<proteinExistence type="inferred from homology"/>
<evidence type="ECO:0000256" key="1">
    <source>
        <dbReference type="ARBA" id="ARBA00008857"/>
    </source>
</evidence>
<accession>A0A254Q090</accession>
<dbReference type="RefSeq" id="WP_071538954.1">
    <property type="nucleotide sequence ID" value="NZ_NGUO01000004.1"/>
</dbReference>
<keyword evidence="7" id="KW-1185">Reference proteome</keyword>
<evidence type="ECO:0000259" key="5">
    <source>
        <dbReference type="PROSITE" id="PS51898"/>
    </source>
</evidence>
<dbReference type="GO" id="GO:0006310">
    <property type="term" value="P:DNA recombination"/>
    <property type="evidence" value="ECO:0007669"/>
    <property type="project" value="UniProtKB-KW"/>
</dbReference>
<sequence length="464" mass="53890">MSDRKHTTHIVIDRELIVYLRERSTIWQCRYCIDRQWQRTSTKEYDLAKAKKVAKELYLEAQWRKKNDIAPITRYFKDVAKSVVKKLKEENASGNGKAIYKDYIAIITNYLIPALGKYYVDSIDYRALEELEKYRKNKLKAEPTRSTLLTHNAALSKVLDEAIYKGYLLASRKPELKVKGKKSERRTEFTRVEATAIKANFDEWIQKGKADSKDVRALLKDYVITLLDTGARPGRELLELTWAQVELDKEVVNRKTGMRAELSEDDQHGEEITHNFIRKTLIFNIQKGKTGKRIAVGRLPSVYALNDIAQRNHNKTLEQMIKSGSNELVFTYREYVSKRQNNPNRKPQLVSPTSFSKLFDEYLKQHNLLISPITNKKRVLYSLRHTYATLALTHDKVSIHTLAKQMGTSVAMIEQHYSHLDAVKAMAQLRGEESRQLLDLALDEDDKKRYAYIDKESKSKTKKI</sequence>
<keyword evidence="4" id="KW-0233">DNA recombination</keyword>
<dbReference type="GO" id="GO:0015074">
    <property type="term" value="P:DNA integration"/>
    <property type="evidence" value="ECO:0007669"/>
    <property type="project" value="UniProtKB-KW"/>
</dbReference>
<dbReference type="InterPro" id="IPR010998">
    <property type="entry name" value="Integrase_recombinase_N"/>
</dbReference>
<comment type="similarity">
    <text evidence="1">Belongs to the 'phage' integrase family.</text>
</comment>
<dbReference type="Gene3D" id="1.10.443.10">
    <property type="entry name" value="Intergrase catalytic core"/>
    <property type="match status" value="1"/>
</dbReference>
<evidence type="ECO:0000256" key="3">
    <source>
        <dbReference type="ARBA" id="ARBA00023125"/>
    </source>
</evidence>
<evidence type="ECO:0000313" key="6">
    <source>
        <dbReference type="EMBL" id="OWS72229.1"/>
    </source>
</evidence>
<dbReference type="GO" id="GO:0003677">
    <property type="term" value="F:DNA binding"/>
    <property type="evidence" value="ECO:0007669"/>
    <property type="project" value="UniProtKB-KW"/>
</dbReference>
<dbReference type="InterPro" id="IPR013762">
    <property type="entry name" value="Integrase-like_cat_sf"/>
</dbReference>
<name>A0A254Q090_9BURK</name>
<evidence type="ECO:0000313" key="7">
    <source>
        <dbReference type="Proteomes" id="UP000198104"/>
    </source>
</evidence>
<dbReference type="InterPro" id="IPR011010">
    <property type="entry name" value="DNA_brk_join_enz"/>
</dbReference>
<dbReference type="InterPro" id="IPR002104">
    <property type="entry name" value="Integrase_catalytic"/>
</dbReference>
<dbReference type="PANTHER" id="PTHR30349:SF41">
    <property type="entry name" value="INTEGRASE_RECOMBINASE PROTEIN MJ0367-RELATED"/>
    <property type="match status" value="1"/>
</dbReference>
<dbReference type="SUPFAM" id="SSF56349">
    <property type="entry name" value="DNA breaking-rejoining enzymes"/>
    <property type="match status" value="1"/>
</dbReference>
<dbReference type="Proteomes" id="UP000198104">
    <property type="component" value="Unassembled WGS sequence"/>
</dbReference>
<dbReference type="PROSITE" id="PS51898">
    <property type="entry name" value="TYR_RECOMBINASE"/>
    <property type="match status" value="1"/>
</dbReference>
<reference evidence="6 7" key="1">
    <citation type="submission" date="2017-05" db="EMBL/GenBank/DDBJ databases">
        <title>Polynucleobacter sp. MWH-K35W1 isolated from the permanently anoxic monimolimnion of a meromictic lake.</title>
        <authorList>
            <person name="Hahn M.W."/>
        </authorList>
    </citation>
    <scope>NUCLEOTIDE SEQUENCE [LARGE SCALE GENOMIC DNA]</scope>
    <source>
        <strain evidence="6 7">MWH-K35W1</strain>
    </source>
</reference>
<dbReference type="InterPro" id="IPR050090">
    <property type="entry name" value="Tyrosine_recombinase_XerCD"/>
</dbReference>
<dbReference type="Gene3D" id="1.10.150.130">
    <property type="match status" value="1"/>
</dbReference>
<evidence type="ECO:0000256" key="2">
    <source>
        <dbReference type="ARBA" id="ARBA00022908"/>
    </source>
</evidence>
<gene>
    <name evidence="6" type="ORF">CBI30_03295</name>
</gene>
<comment type="caution">
    <text evidence="6">The sequence shown here is derived from an EMBL/GenBank/DDBJ whole genome shotgun (WGS) entry which is preliminary data.</text>
</comment>